<evidence type="ECO:0000313" key="4">
    <source>
        <dbReference type="Proteomes" id="UP001171916"/>
    </source>
</evidence>
<comment type="caution">
    <text evidence="3">The sequence shown here is derived from an EMBL/GenBank/DDBJ whole genome shotgun (WGS) entry which is preliminary data.</text>
</comment>
<evidence type="ECO:0000256" key="1">
    <source>
        <dbReference type="ARBA" id="ARBA00006738"/>
    </source>
</evidence>
<sequence>MAEHNEKGRRAEELAANWLVGQGYQLRDKNYRYRHAEIDLIMEHEGLLIFVEVKFRSGTGYGYSEEFVDFTKKRLIIKAAENYIYEIDWKRDIRFDILGVYKDRDGNFNYRHFKDAFY</sequence>
<dbReference type="HAMAP" id="MF_00048">
    <property type="entry name" value="UPF0102"/>
    <property type="match status" value="1"/>
</dbReference>
<dbReference type="InterPro" id="IPR003509">
    <property type="entry name" value="UPF0102_YraN-like"/>
</dbReference>
<dbReference type="Pfam" id="PF02021">
    <property type="entry name" value="UPF0102"/>
    <property type="match status" value="1"/>
</dbReference>
<keyword evidence="4" id="KW-1185">Reference proteome</keyword>
<organism evidence="3 4">
    <name type="scientific">Algoriphagus sediminis</name>
    <dbReference type="NCBI Taxonomy" id="3057113"/>
    <lineage>
        <taxon>Bacteria</taxon>
        <taxon>Pseudomonadati</taxon>
        <taxon>Bacteroidota</taxon>
        <taxon>Cytophagia</taxon>
        <taxon>Cytophagales</taxon>
        <taxon>Cyclobacteriaceae</taxon>
        <taxon>Algoriphagus</taxon>
    </lineage>
</organism>
<dbReference type="PANTHER" id="PTHR34039">
    <property type="entry name" value="UPF0102 PROTEIN YRAN"/>
    <property type="match status" value="1"/>
</dbReference>
<name>A0ABT7YI93_9BACT</name>
<dbReference type="CDD" id="cd20736">
    <property type="entry name" value="PoNe_Nuclease"/>
    <property type="match status" value="1"/>
</dbReference>
<proteinExistence type="inferred from homology"/>
<gene>
    <name evidence="3" type="ORF">QVH07_17095</name>
</gene>
<dbReference type="Gene3D" id="3.40.1350.10">
    <property type="match status" value="1"/>
</dbReference>
<dbReference type="PANTHER" id="PTHR34039:SF1">
    <property type="entry name" value="UPF0102 PROTEIN YRAN"/>
    <property type="match status" value="1"/>
</dbReference>
<dbReference type="InterPro" id="IPR011335">
    <property type="entry name" value="Restrct_endonuc-II-like"/>
</dbReference>
<comment type="similarity">
    <text evidence="1 2">Belongs to the UPF0102 family.</text>
</comment>
<dbReference type="EMBL" id="JAUEPH010000009">
    <property type="protein sequence ID" value="MDN3205874.1"/>
    <property type="molecule type" value="Genomic_DNA"/>
</dbReference>
<evidence type="ECO:0000313" key="3">
    <source>
        <dbReference type="EMBL" id="MDN3205874.1"/>
    </source>
</evidence>
<dbReference type="SUPFAM" id="SSF52980">
    <property type="entry name" value="Restriction endonuclease-like"/>
    <property type="match status" value="1"/>
</dbReference>
<dbReference type="Proteomes" id="UP001171916">
    <property type="component" value="Unassembled WGS sequence"/>
</dbReference>
<dbReference type="NCBIfam" id="NF009150">
    <property type="entry name" value="PRK12497.1-3"/>
    <property type="match status" value="1"/>
</dbReference>
<reference evidence="3" key="1">
    <citation type="submission" date="2023-06" db="EMBL/GenBank/DDBJ databases">
        <title>Robiginitalea aurantiacus sp. nov. and Algoriphagus sediminis sp. nov., isolated from coastal sediment.</title>
        <authorList>
            <person name="Zhou Z.Y."/>
            <person name="An J."/>
            <person name="Jia Y.W."/>
            <person name="Du Z.J."/>
        </authorList>
    </citation>
    <scope>NUCLEOTIDE SEQUENCE</scope>
    <source>
        <strain evidence="3">C2-7</strain>
    </source>
</reference>
<evidence type="ECO:0000256" key="2">
    <source>
        <dbReference type="HAMAP-Rule" id="MF_00048"/>
    </source>
</evidence>
<protein>
    <recommendedName>
        <fullName evidence="2">UPF0102 protein QVH07_17095</fullName>
    </recommendedName>
</protein>
<accession>A0ABT7YI93</accession>
<dbReference type="InterPro" id="IPR011856">
    <property type="entry name" value="tRNA_endonuc-like_dom_sf"/>
</dbReference>
<dbReference type="RefSeq" id="WP_290002860.1">
    <property type="nucleotide sequence ID" value="NZ_JAUEPH010000009.1"/>
</dbReference>